<gene>
    <name evidence="2" type="ORF">DXX93_01465</name>
</gene>
<proteinExistence type="inferred from homology"/>
<comment type="similarity">
    <text evidence="1">Belongs to the glycosyltransferase 20 family.</text>
</comment>
<dbReference type="PANTHER" id="PTHR10788:SF106">
    <property type="entry name" value="BCDNA.GH08860"/>
    <property type="match status" value="1"/>
</dbReference>
<reference evidence="2 3" key="1">
    <citation type="submission" date="2018-08" db="EMBL/GenBank/DDBJ databases">
        <title>Thalassotalea euphylliae genome.</title>
        <authorList>
            <person name="Summers S."/>
            <person name="Rice S.A."/>
            <person name="Freckelton M.L."/>
            <person name="Nedved B.T."/>
            <person name="Hadfield M.G."/>
        </authorList>
    </citation>
    <scope>NUCLEOTIDE SEQUENCE [LARGE SCALE GENOMIC DNA]</scope>
    <source>
        <strain evidence="2 3">H1</strain>
    </source>
</reference>
<sequence>MSKLVVISNRVAVPGIINESPGGLAVGLEGALKDKGGVWFGWSGEVCEATEHAAHSQRVNNIDYITIDLNHQQHEDYYAGFSNGLLWPLFHYVLGFTKFSRSQYLGYRSVNKIFAEKVRNYIAPDDIIWVHDYHLIPIAYELKALGVNNRIGFFLHVPFPNYGMLRSLPIAKELIESLCHFDVVGFQTDDDLTNFKDATKRSLGAEVNAKGHIKHKHQLIFSHSYPIGVDLESIQKYVDCIKQPALFTPAFSEPCEQLMIVGADRIDYSKGLLEKMDAYERFLSKYPEYHHVVSMVQIATLSRADDPDYINLRENLERKISHINGRHGEVDWLPVHYLNRNLAHDQLMKLFRSAKVCLVTSLRDGMNLVAKEYIAAQNPQDPGVLILSELAGASAQLVDALIINPYDIDSIADAIALAAQMPLAERKQRHQNMLNVIQQSTIQRWRANFIDALSDVPRLVNQEMSFSKVI</sequence>
<organism evidence="2 3">
    <name type="scientific">Thalassotalea euphylliae</name>
    <dbReference type="NCBI Taxonomy" id="1655234"/>
    <lineage>
        <taxon>Bacteria</taxon>
        <taxon>Pseudomonadati</taxon>
        <taxon>Pseudomonadota</taxon>
        <taxon>Gammaproteobacteria</taxon>
        <taxon>Alteromonadales</taxon>
        <taxon>Colwelliaceae</taxon>
        <taxon>Thalassotalea</taxon>
    </lineage>
</organism>
<dbReference type="InterPro" id="IPR001830">
    <property type="entry name" value="Glyco_trans_20"/>
</dbReference>
<dbReference type="GO" id="GO:0005992">
    <property type="term" value="P:trehalose biosynthetic process"/>
    <property type="evidence" value="ECO:0007669"/>
    <property type="project" value="InterPro"/>
</dbReference>
<evidence type="ECO:0000313" key="2">
    <source>
        <dbReference type="EMBL" id="REL25341.1"/>
    </source>
</evidence>
<protein>
    <submittedName>
        <fullName evidence="2">Trehalose-6-phosphate synthase</fullName>
    </submittedName>
</protein>
<dbReference type="PANTHER" id="PTHR10788">
    <property type="entry name" value="TREHALOSE-6-PHOSPHATE SYNTHASE"/>
    <property type="match status" value="1"/>
</dbReference>
<dbReference type="CDD" id="cd03788">
    <property type="entry name" value="GT20_TPS"/>
    <property type="match status" value="1"/>
</dbReference>
<dbReference type="RefSeq" id="WP_116006502.1">
    <property type="nucleotide sequence ID" value="NZ_QUOU01000001.1"/>
</dbReference>
<dbReference type="Gene3D" id="3.40.50.2000">
    <property type="entry name" value="Glycogen Phosphorylase B"/>
    <property type="match status" value="2"/>
</dbReference>
<dbReference type="Proteomes" id="UP000256478">
    <property type="component" value="Unassembled WGS sequence"/>
</dbReference>
<dbReference type="EMBL" id="QUOU01000001">
    <property type="protein sequence ID" value="REL25341.1"/>
    <property type="molecule type" value="Genomic_DNA"/>
</dbReference>
<evidence type="ECO:0000313" key="3">
    <source>
        <dbReference type="Proteomes" id="UP000256478"/>
    </source>
</evidence>
<dbReference type="AlphaFoldDB" id="A0A3E0TLA9"/>
<accession>A0A3E0TLA9</accession>
<dbReference type="SUPFAM" id="SSF53756">
    <property type="entry name" value="UDP-Glycosyltransferase/glycogen phosphorylase"/>
    <property type="match status" value="1"/>
</dbReference>
<dbReference type="OrthoDB" id="9815690at2"/>
<evidence type="ECO:0000256" key="1">
    <source>
        <dbReference type="ARBA" id="ARBA00008799"/>
    </source>
</evidence>
<comment type="caution">
    <text evidence="2">The sequence shown here is derived from an EMBL/GenBank/DDBJ whole genome shotgun (WGS) entry which is preliminary data.</text>
</comment>
<dbReference type="GO" id="GO:0003825">
    <property type="term" value="F:alpha,alpha-trehalose-phosphate synthase (UDP-forming) activity"/>
    <property type="evidence" value="ECO:0007669"/>
    <property type="project" value="TreeGrafter"/>
</dbReference>
<name>A0A3E0TLA9_9GAMM</name>
<dbReference type="Pfam" id="PF00982">
    <property type="entry name" value="Glyco_transf_20"/>
    <property type="match status" value="1"/>
</dbReference>